<dbReference type="Pfam" id="PF23139">
    <property type="entry name" value="OB_YrrC"/>
    <property type="match status" value="1"/>
</dbReference>
<dbReference type="Gene3D" id="3.40.50.300">
    <property type="entry name" value="P-loop containing nucleotide triphosphate hydrolases"/>
    <property type="match status" value="2"/>
</dbReference>
<evidence type="ECO:0000256" key="1">
    <source>
        <dbReference type="ARBA" id="ARBA00022741"/>
    </source>
</evidence>
<dbReference type="InterPro" id="IPR055446">
    <property type="entry name" value="RecD2_N_OB"/>
</dbReference>
<dbReference type="InterPro" id="IPR027785">
    <property type="entry name" value="UvrD-like_helicase_C"/>
</dbReference>
<keyword evidence="3" id="KW-0347">Helicase</keyword>
<evidence type="ECO:0000256" key="3">
    <source>
        <dbReference type="HAMAP-Rule" id="MF_01488"/>
    </source>
</evidence>
<dbReference type="InterPro" id="IPR003593">
    <property type="entry name" value="AAA+_ATPase"/>
</dbReference>
<keyword evidence="2 3" id="KW-0067">ATP-binding</keyword>
<dbReference type="InterPro" id="IPR029493">
    <property type="entry name" value="RecD2-like_HHH"/>
</dbReference>
<comment type="catalytic activity">
    <reaction evidence="3">
        <text>ATP + H2O = ADP + phosphate + H(+)</text>
        <dbReference type="Rhea" id="RHEA:13065"/>
        <dbReference type="ChEBI" id="CHEBI:15377"/>
        <dbReference type="ChEBI" id="CHEBI:15378"/>
        <dbReference type="ChEBI" id="CHEBI:30616"/>
        <dbReference type="ChEBI" id="CHEBI:43474"/>
        <dbReference type="ChEBI" id="CHEBI:456216"/>
        <dbReference type="EC" id="5.6.2.3"/>
    </reaction>
</comment>
<dbReference type="Gene3D" id="1.10.150.20">
    <property type="entry name" value="5' to 3' exonuclease, C-terminal subdomain"/>
    <property type="match status" value="1"/>
</dbReference>
<keyword evidence="3" id="KW-0238">DNA-binding</keyword>
<evidence type="ECO:0000259" key="4">
    <source>
        <dbReference type="SMART" id="SM00382"/>
    </source>
</evidence>
<dbReference type="InterPro" id="IPR010994">
    <property type="entry name" value="RuvA_2-like"/>
</dbReference>
<dbReference type="Pfam" id="PF18335">
    <property type="entry name" value="SH3_13"/>
    <property type="match status" value="1"/>
</dbReference>
<dbReference type="Pfam" id="PF14490">
    <property type="entry name" value="HHH_RecD2"/>
    <property type="match status" value="1"/>
</dbReference>
<dbReference type="Gene3D" id="2.30.30.940">
    <property type="match status" value="1"/>
</dbReference>
<dbReference type="Pfam" id="PF13538">
    <property type="entry name" value="UvrD_C_2"/>
    <property type="match status" value="1"/>
</dbReference>
<dbReference type="GO" id="GO:0008854">
    <property type="term" value="F:exodeoxyribonuclease V activity"/>
    <property type="evidence" value="ECO:0007669"/>
    <property type="project" value="UniProtKB-EC"/>
</dbReference>
<keyword evidence="3" id="KW-0413">Isomerase</keyword>
<comment type="similarity">
    <text evidence="3">Belongs to the RecD family. RecD2 subfamily.</text>
</comment>
<dbReference type="InterPro" id="IPR050534">
    <property type="entry name" value="Coronavir_polyprotein_1ab"/>
</dbReference>
<gene>
    <name evidence="3" type="primary">recD2</name>
    <name evidence="5" type="ORF">J2Z35_002843</name>
</gene>
<keyword evidence="3 5" id="KW-0378">Hydrolase</keyword>
<comment type="function">
    <text evidence="3">DNA-dependent ATPase and ATP-dependent 5'-3' DNA helicase. Has no activity on blunt DNA or DNA with 3'-overhangs, requires at least 10 bases of 5'-ssDNA for helicase activity.</text>
</comment>
<feature type="domain" description="AAA+ ATPase" evidence="4">
    <location>
        <begin position="336"/>
        <end position="476"/>
    </location>
</feature>
<dbReference type="HAMAP" id="MF_01488">
    <property type="entry name" value="RecD2"/>
    <property type="match status" value="1"/>
</dbReference>
<sequence length="752" mass="84126">MSIITKGKVLDIIFQNQENGYTIAVVYTDEHGTLTVTGCMPSVQVQDNVQLSGAWKVHEVYGKQLNIDTFSHLPMDSESGVFSYLSSGALEGIGEAMAKRIVDKFGKSAIEILEKTPDRYLEIEGIGKKKLDKLVKSHMEGRELKNIIVNLSPYGITPAYCMKIFKAYKEKSVKVVMENPYALCQDVKGIGFKKADEIAKKLNVGIDSKERIEQGILYTLQESAYEGHTYLDIKDLGLRAVDLLDIESEKVVRGIYDLAVSSDVVIEEKEDEKRVYLTVYSVAESRSASNLIKLASYEKEEKTPYKDALNIIENLQNTEHIKLSKEQIEGASHAISSNLLVLTGGPGTGKTTTLSFIIKGFEELGKKVALCAPTGRAAKRMSEATGKSASTIHRLLEVGYSDDEEAVIFNKNEDEPIKADAVIVDEISMVDVLLLDSLLKAIKPGTTLVFVGDKDQLPSVGAGSVLRDIIESDTIKTIRLTEVFRQAAKSNIIVSAHRINHGEMPIINKKDNDFFFMERYSQRETADLVVELVSKRLPEYYNLSPKDIQVLSPMRKSEAGVNNLNTLIQEAINPLESGKREHKGLNRILRTGDKVMHIKNNYEKQWKNEDTGEEGEGIFNGDIGYIDFIEPNDKKLYISFDDGKRVEYDFTELDQIEHAFATTVHKSQGSEFPCVVLPIYAMPPMLMSRKILYTAITRAKKLLVIVGNKKYLSAMVSNIYEEKRNTSLGEKLKMFKDQGIILEEDYGNSVPF</sequence>
<dbReference type="Pfam" id="PF13245">
    <property type="entry name" value="AAA_19"/>
    <property type="match status" value="1"/>
</dbReference>
<dbReference type="InterPro" id="IPR006345">
    <property type="entry name" value="RecD2"/>
</dbReference>
<dbReference type="EMBL" id="JAGGLI010000056">
    <property type="protein sequence ID" value="MBP2029005.1"/>
    <property type="molecule type" value="Genomic_DNA"/>
</dbReference>
<keyword evidence="1 3" id="KW-0547">Nucleotide-binding</keyword>
<dbReference type="InterPro" id="IPR041451">
    <property type="entry name" value="RecD2_SH13"/>
</dbReference>
<name>A0ABS4KMK5_9FIRM</name>
<reference evidence="5 6" key="1">
    <citation type="submission" date="2021-03" db="EMBL/GenBank/DDBJ databases">
        <title>Genomic Encyclopedia of Type Strains, Phase IV (KMG-IV): sequencing the most valuable type-strain genomes for metagenomic binning, comparative biology and taxonomic classification.</title>
        <authorList>
            <person name="Goeker M."/>
        </authorList>
    </citation>
    <scope>NUCLEOTIDE SEQUENCE [LARGE SCALE GENOMIC DNA]</scope>
    <source>
        <strain evidence="5 6">DSM 27512</strain>
    </source>
</reference>
<proteinExistence type="inferred from homology"/>
<protein>
    <recommendedName>
        <fullName evidence="3">ATP-dependent RecD2 DNA helicase</fullName>
        <ecNumber evidence="3">5.6.2.3</ecNumber>
    </recommendedName>
    <alternativeName>
        <fullName evidence="3">DNA 5'-3' helicase subunit RecD2</fullName>
    </alternativeName>
</protein>
<feature type="binding site" evidence="3">
    <location>
        <begin position="347"/>
        <end position="351"/>
    </location>
    <ligand>
        <name>ATP</name>
        <dbReference type="ChEBI" id="CHEBI:30616"/>
    </ligand>
</feature>
<organism evidence="5 6">
    <name type="scientific">Acetoanaerobium pronyense</name>
    <dbReference type="NCBI Taxonomy" id="1482736"/>
    <lineage>
        <taxon>Bacteria</taxon>
        <taxon>Bacillati</taxon>
        <taxon>Bacillota</taxon>
        <taxon>Clostridia</taxon>
        <taxon>Peptostreptococcales</taxon>
        <taxon>Filifactoraceae</taxon>
        <taxon>Acetoanaerobium</taxon>
    </lineage>
</organism>
<accession>A0ABS4KMK5</accession>
<evidence type="ECO:0000313" key="5">
    <source>
        <dbReference type="EMBL" id="MBP2029005.1"/>
    </source>
</evidence>
<comment type="caution">
    <text evidence="5">The sequence shown here is derived from an EMBL/GenBank/DDBJ whole genome shotgun (WGS) entry which is preliminary data.</text>
</comment>
<dbReference type="CDD" id="cd18809">
    <property type="entry name" value="SF1_C_RecD"/>
    <property type="match status" value="1"/>
</dbReference>
<dbReference type="CDD" id="cd17933">
    <property type="entry name" value="DEXSc_RecD-like"/>
    <property type="match status" value="1"/>
</dbReference>
<dbReference type="PANTHER" id="PTHR43788">
    <property type="entry name" value="DNA2/NAM7 HELICASE FAMILY MEMBER"/>
    <property type="match status" value="1"/>
</dbReference>
<dbReference type="SUPFAM" id="SSF52540">
    <property type="entry name" value="P-loop containing nucleoside triphosphate hydrolases"/>
    <property type="match status" value="1"/>
</dbReference>
<dbReference type="Proteomes" id="UP001314903">
    <property type="component" value="Unassembled WGS sequence"/>
</dbReference>
<dbReference type="PANTHER" id="PTHR43788:SF6">
    <property type="entry name" value="DNA HELICASE B"/>
    <property type="match status" value="1"/>
</dbReference>
<keyword evidence="6" id="KW-1185">Reference proteome</keyword>
<dbReference type="Gene3D" id="1.10.10.2220">
    <property type="match status" value="1"/>
</dbReference>
<dbReference type="EC" id="5.6.2.3" evidence="3"/>
<dbReference type="InterPro" id="IPR027417">
    <property type="entry name" value="P-loop_NTPase"/>
</dbReference>
<dbReference type="NCBIfam" id="TIGR01448">
    <property type="entry name" value="recD_rel"/>
    <property type="match status" value="1"/>
</dbReference>
<dbReference type="SUPFAM" id="SSF47781">
    <property type="entry name" value="RuvA domain 2-like"/>
    <property type="match status" value="1"/>
</dbReference>
<dbReference type="SMART" id="SM00382">
    <property type="entry name" value="AAA"/>
    <property type="match status" value="1"/>
</dbReference>
<dbReference type="RefSeq" id="WP_209662060.1">
    <property type="nucleotide sequence ID" value="NZ_JAGGLI010000056.1"/>
</dbReference>
<evidence type="ECO:0000313" key="6">
    <source>
        <dbReference type="Proteomes" id="UP001314903"/>
    </source>
</evidence>
<evidence type="ECO:0000256" key="2">
    <source>
        <dbReference type="ARBA" id="ARBA00022840"/>
    </source>
</evidence>
<dbReference type="Pfam" id="PF14520">
    <property type="entry name" value="HHH_5"/>
    <property type="match status" value="1"/>
</dbReference>